<evidence type="ECO:0000313" key="2">
    <source>
        <dbReference type="Proteomes" id="UP000765845"/>
    </source>
</evidence>
<evidence type="ECO:0000313" key="1">
    <source>
        <dbReference type="EMBL" id="NKI17071.1"/>
    </source>
</evidence>
<dbReference type="EMBL" id="JAAWWK010000002">
    <property type="protein sequence ID" value="NKI17071.1"/>
    <property type="molecule type" value="Genomic_DNA"/>
</dbReference>
<reference evidence="1 2" key="1">
    <citation type="submission" date="2020-04" db="EMBL/GenBank/DDBJ databases">
        <authorList>
            <person name="Yoon J."/>
        </authorList>
    </citation>
    <scope>NUCLEOTIDE SEQUENCE [LARGE SCALE GENOMIC DNA]</scope>
    <source>
        <strain evidence="1 2">KMU-166</strain>
    </source>
</reference>
<dbReference type="Proteomes" id="UP000765845">
    <property type="component" value="Unassembled WGS sequence"/>
</dbReference>
<sequence>MTKHQVLLWAPAADQGYFSYLLQSVATRLLDLPGVARLQFNLADEAVAAAADKRISGYDTLFDAMCSFVAADDATVSEALAVLSDGAERIAVYRVEEEEPLPNKLHWTAPGERTPGFSQLALLHCPSSMAYEEWLSYWKQTHTEIAIATQSTFRYVQNRVLSGLNSAGGAYSAIVEECFPAEAMTSAEVFYAAPGKPDLCQRHMQEMMESCTKFIDFSEIEVLPTSEYCFY</sequence>
<proteinExistence type="predicted"/>
<dbReference type="InterPro" id="IPR011008">
    <property type="entry name" value="Dimeric_a/b-barrel"/>
</dbReference>
<gene>
    <name evidence="1" type="ORF">HCU74_06505</name>
</gene>
<accession>A0ABX1GDR8</accession>
<name>A0ABX1GDR8_9GAMM</name>
<dbReference type="SUPFAM" id="SSF54909">
    <property type="entry name" value="Dimeric alpha+beta barrel"/>
    <property type="match status" value="1"/>
</dbReference>
<organism evidence="1 2">
    <name type="scientific">Spongiibacter thalassae</name>
    <dbReference type="NCBI Taxonomy" id="2721624"/>
    <lineage>
        <taxon>Bacteria</taxon>
        <taxon>Pseudomonadati</taxon>
        <taxon>Pseudomonadota</taxon>
        <taxon>Gammaproteobacteria</taxon>
        <taxon>Cellvibrionales</taxon>
        <taxon>Spongiibacteraceae</taxon>
        <taxon>Spongiibacter</taxon>
    </lineage>
</organism>
<protein>
    <recommendedName>
        <fullName evidence="3">EthD domain-containing protein</fullName>
    </recommendedName>
</protein>
<dbReference type="RefSeq" id="WP_168449601.1">
    <property type="nucleotide sequence ID" value="NZ_JAAWWK010000002.1"/>
</dbReference>
<comment type="caution">
    <text evidence="1">The sequence shown here is derived from an EMBL/GenBank/DDBJ whole genome shotgun (WGS) entry which is preliminary data.</text>
</comment>
<keyword evidence="2" id="KW-1185">Reference proteome</keyword>
<evidence type="ECO:0008006" key="3">
    <source>
        <dbReference type="Google" id="ProtNLM"/>
    </source>
</evidence>